<evidence type="ECO:0000313" key="3">
    <source>
        <dbReference type="Proteomes" id="UP000219788"/>
    </source>
</evidence>
<dbReference type="PIRSF" id="PIRSF018494">
    <property type="entry name" value="PBSX_VPQ"/>
    <property type="match status" value="1"/>
</dbReference>
<protein>
    <submittedName>
        <fullName evidence="2">Phage portal protein</fullName>
    </submittedName>
</protein>
<comment type="similarity">
    <text evidence="1">Belongs to the phage portal family. PBSX subfamily.</text>
</comment>
<evidence type="ECO:0000313" key="2">
    <source>
        <dbReference type="EMBL" id="PEH74157.1"/>
    </source>
</evidence>
<evidence type="ECO:0000256" key="1">
    <source>
        <dbReference type="ARBA" id="ARBA00006799"/>
    </source>
</evidence>
<comment type="caution">
    <text evidence="2">The sequence shown here is derived from an EMBL/GenBank/DDBJ whole genome shotgun (WGS) entry which is preliminary data.</text>
</comment>
<accession>A0A2A7U779</accession>
<sequence length="348" mass="38969">MTKTTKTAKATPVDHGTGAHKMSLITFGDPERVISHATDYQSVMYDDYNKYYQPPVDRLALSELPNLNGQHGGILRARVNMVCSDFISGGNMTLEDMLATITNLLTFGDVGLLKIRNRLGGLMRLHPLPSLYLRRRRDGGITILQKGNPLNYDPRDVVFIRLYDPRQQVYGLPDYLGGINSAMLNSDATTFRRRYYRNGAHLGYIFYSTDPNMTQEMEDEVREKIEKSKGAGNFRSMFINIPNGKPDGVKLIPIGDMGAKDEFVNIKNISMQDILNAHRFPPGLAGMMPNNTGGFPDPGKSRAAYREDEVLPLQRLLCDAIKADPDIPTAMHLVFKEKQEDKPGKGEK</sequence>
<dbReference type="OrthoDB" id="5449776at2"/>
<dbReference type="RefSeq" id="WP_098142681.1">
    <property type="nucleotide sequence ID" value="NZ_PDDV01000008.1"/>
</dbReference>
<proteinExistence type="inferred from homology"/>
<dbReference type="InterPro" id="IPR006430">
    <property type="entry name" value="Phage_portal_PBSX"/>
</dbReference>
<dbReference type="InterPro" id="IPR006944">
    <property type="entry name" value="Phage/GTA_portal"/>
</dbReference>
<dbReference type="Proteomes" id="UP000219788">
    <property type="component" value="Unassembled WGS sequence"/>
</dbReference>
<organism evidence="2 3">
    <name type="scientific">Edwardsiella tarda</name>
    <dbReference type="NCBI Taxonomy" id="636"/>
    <lineage>
        <taxon>Bacteria</taxon>
        <taxon>Pseudomonadati</taxon>
        <taxon>Pseudomonadota</taxon>
        <taxon>Gammaproteobacteria</taxon>
        <taxon>Enterobacterales</taxon>
        <taxon>Hafniaceae</taxon>
        <taxon>Edwardsiella</taxon>
    </lineage>
</organism>
<gene>
    <name evidence="2" type="ORF">CRM76_01740</name>
</gene>
<dbReference type="EMBL" id="PDDV01000008">
    <property type="protein sequence ID" value="PEH74157.1"/>
    <property type="molecule type" value="Genomic_DNA"/>
</dbReference>
<dbReference type="Pfam" id="PF04860">
    <property type="entry name" value="Phage_portal"/>
    <property type="match status" value="1"/>
</dbReference>
<reference evidence="3" key="1">
    <citation type="submission" date="2017-09" db="EMBL/GenBank/DDBJ databases">
        <title>FDA dAtabase for Regulatory Grade micrObial Sequences (FDA-ARGOS): Supporting development and validation of Infectious Disease Dx tests.</title>
        <authorList>
            <person name="Goldberg B."/>
            <person name="Campos J."/>
            <person name="Tallon L."/>
            <person name="Sadzewicz L."/>
            <person name="Ott S."/>
            <person name="Zhao X."/>
            <person name="Nagaraj S."/>
            <person name="Vavikolanu K."/>
            <person name="Aluvathingal J."/>
            <person name="Nadendla S."/>
            <person name="Geyer C."/>
            <person name="Sichtig H."/>
        </authorList>
    </citation>
    <scope>NUCLEOTIDE SEQUENCE [LARGE SCALE GENOMIC DNA]</scope>
    <source>
        <strain evidence="3">FDAARGOS_370</strain>
    </source>
</reference>
<dbReference type="AlphaFoldDB" id="A0A2A7U779"/>
<dbReference type="InterPro" id="IPR030935">
    <property type="entry name" value="PBSX_Proteobac"/>
</dbReference>
<name>A0A2A7U779_EDWTA</name>
<dbReference type="NCBIfam" id="TIGR01540">
    <property type="entry name" value="portal_PBSX"/>
    <property type="match status" value="1"/>
</dbReference>